<keyword evidence="3" id="KW-1185">Reference proteome</keyword>
<dbReference type="Gene3D" id="3.20.20.150">
    <property type="entry name" value="Divalent-metal-dependent TIM barrel enzymes"/>
    <property type="match status" value="1"/>
</dbReference>
<dbReference type="AlphaFoldDB" id="A0A1H2MLW3"/>
<reference evidence="3" key="1">
    <citation type="submission" date="2016-10" db="EMBL/GenBank/DDBJ databases">
        <authorList>
            <person name="Varghese N."/>
            <person name="Submissions S."/>
        </authorList>
    </citation>
    <scope>NUCLEOTIDE SEQUENCE [LARGE SCALE GENOMIC DNA]</scope>
    <source>
        <strain evidence="3">DSM 21743</strain>
    </source>
</reference>
<organism evidence="2 3">
    <name type="scientific">Microlunatus sagamiharensis</name>
    <dbReference type="NCBI Taxonomy" id="546874"/>
    <lineage>
        <taxon>Bacteria</taxon>
        <taxon>Bacillati</taxon>
        <taxon>Actinomycetota</taxon>
        <taxon>Actinomycetes</taxon>
        <taxon>Propionibacteriales</taxon>
        <taxon>Propionibacteriaceae</taxon>
        <taxon>Microlunatus</taxon>
    </lineage>
</organism>
<evidence type="ECO:0000313" key="2">
    <source>
        <dbReference type="EMBL" id="SDU94199.1"/>
    </source>
</evidence>
<dbReference type="PANTHER" id="PTHR12110">
    <property type="entry name" value="HYDROXYPYRUVATE ISOMERASE"/>
    <property type="match status" value="1"/>
</dbReference>
<dbReference type="RefSeq" id="WP_231918105.1">
    <property type="nucleotide sequence ID" value="NZ_LT629799.1"/>
</dbReference>
<accession>A0A1H2MLW3</accession>
<dbReference type="GO" id="GO:0016853">
    <property type="term" value="F:isomerase activity"/>
    <property type="evidence" value="ECO:0007669"/>
    <property type="project" value="UniProtKB-KW"/>
</dbReference>
<dbReference type="Proteomes" id="UP000198825">
    <property type="component" value="Chromosome I"/>
</dbReference>
<dbReference type="PANTHER" id="PTHR12110:SF53">
    <property type="entry name" value="BLR5974 PROTEIN"/>
    <property type="match status" value="1"/>
</dbReference>
<protein>
    <submittedName>
        <fullName evidence="2">Sugar phosphate isomerase/epimerase</fullName>
    </submittedName>
</protein>
<keyword evidence="2" id="KW-0413">Isomerase</keyword>
<dbReference type="InterPro" id="IPR013022">
    <property type="entry name" value="Xyl_isomerase-like_TIM-brl"/>
</dbReference>
<gene>
    <name evidence="2" type="ORF">SAMN04488544_2323</name>
</gene>
<dbReference type="InterPro" id="IPR036237">
    <property type="entry name" value="Xyl_isomerase-like_sf"/>
</dbReference>
<sequence>MSTYVNTPGTQAPYTAETWPIAAAMLAFGGQDSKGGPIQDADPQEWGRQLRLVRRLGCTEVDPTDTWVRVADLSPGRLDDFSAVLADSGLTIPAISTSRRSVMDPEHGEEYLDYSHRLLDAAKTLGVPMVSFGFFQPFTPAQAKALWFWLEDGWKDDFSDEARALAASRIRELAEHAQGNGQQITLEMYEDTYVGTCDDAVSFLQEVDHPACGLNPDIGNFIRLHRPMEPVTEMFEKVLPYANYWHVKNYSRDEDPATGTVATFPLPMEFGLINYRSVVGRALELGFTGAFLCEHYGSDSLGVIARNQRYIRDVLATLLD</sequence>
<proteinExistence type="predicted"/>
<dbReference type="STRING" id="546874.SAMN04488544_2323"/>
<name>A0A1H2MLW3_9ACTN</name>
<evidence type="ECO:0000259" key="1">
    <source>
        <dbReference type="Pfam" id="PF01261"/>
    </source>
</evidence>
<dbReference type="InterPro" id="IPR050312">
    <property type="entry name" value="IolE/XylAMocC-like"/>
</dbReference>
<evidence type="ECO:0000313" key="3">
    <source>
        <dbReference type="Proteomes" id="UP000198825"/>
    </source>
</evidence>
<dbReference type="SUPFAM" id="SSF51658">
    <property type="entry name" value="Xylose isomerase-like"/>
    <property type="match status" value="1"/>
</dbReference>
<feature type="domain" description="Xylose isomerase-like TIM barrel" evidence="1">
    <location>
        <begin position="50"/>
        <end position="312"/>
    </location>
</feature>
<dbReference type="Pfam" id="PF01261">
    <property type="entry name" value="AP_endonuc_2"/>
    <property type="match status" value="1"/>
</dbReference>
<dbReference type="EMBL" id="LT629799">
    <property type="protein sequence ID" value="SDU94199.1"/>
    <property type="molecule type" value="Genomic_DNA"/>
</dbReference>